<dbReference type="GO" id="GO:0016740">
    <property type="term" value="F:transferase activity"/>
    <property type="evidence" value="ECO:0007669"/>
    <property type="project" value="UniProtKB-KW"/>
</dbReference>
<gene>
    <name evidence="2" type="ORF">AADEFJLK_01912</name>
</gene>
<dbReference type="InterPro" id="IPR050834">
    <property type="entry name" value="Glycosyltransf_2"/>
</dbReference>
<dbReference type="Pfam" id="PF00535">
    <property type="entry name" value="Glycos_transf_2"/>
    <property type="match status" value="1"/>
</dbReference>
<comment type="caution">
    <text evidence="2">The sequence shown here is derived from an EMBL/GenBank/DDBJ whole genome shotgun (WGS) entry which is preliminary data.</text>
</comment>
<proteinExistence type="predicted"/>
<evidence type="ECO:0000313" key="3">
    <source>
        <dbReference type="Proteomes" id="UP000237423"/>
    </source>
</evidence>
<organism evidence="2 3">
    <name type="scientific">Methylovulum psychrotolerans</name>
    <dbReference type="NCBI Taxonomy" id="1704499"/>
    <lineage>
        <taxon>Bacteria</taxon>
        <taxon>Pseudomonadati</taxon>
        <taxon>Pseudomonadota</taxon>
        <taxon>Gammaproteobacteria</taxon>
        <taxon>Methylococcales</taxon>
        <taxon>Methylococcaceae</taxon>
        <taxon>Methylovulum</taxon>
    </lineage>
</organism>
<keyword evidence="2" id="KW-0808">Transferase</keyword>
<feature type="domain" description="Glycosyltransferase 2-like" evidence="1">
    <location>
        <begin position="11"/>
        <end position="130"/>
    </location>
</feature>
<evidence type="ECO:0000259" key="1">
    <source>
        <dbReference type="Pfam" id="PF00535"/>
    </source>
</evidence>
<accession>A0A2S5CNN7</accession>
<dbReference type="PANTHER" id="PTHR43685">
    <property type="entry name" value="GLYCOSYLTRANSFERASE"/>
    <property type="match status" value="1"/>
</dbReference>
<dbReference type="PANTHER" id="PTHR43685:SF11">
    <property type="entry name" value="GLYCOSYLTRANSFERASE TAGX-RELATED"/>
    <property type="match status" value="1"/>
</dbReference>
<dbReference type="Proteomes" id="UP000237423">
    <property type="component" value="Unassembled WGS sequence"/>
</dbReference>
<dbReference type="CDD" id="cd04196">
    <property type="entry name" value="GT_2_like_d"/>
    <property type="match status" value="1"/>
</dbReference>
<dbReference type="RefSeq" id="WP_103974077.1">
    <property type="nucleotide sequence ID" value="NZ_PGFZ01000003.1"/>
</dbReference>
<protein>
    <submittedName>
        <fullName evidence="2">Glycosyltransferase family 2 protein</fullName>
    </submittedName>
</protein>
<sequence length="315" mass="36141">MTPNPHTPLVSIILATYNGERFLSEQVESLLRQTYQRIEIIAVDDASTDSTPALLDRYAARYPHFRAVKNPTNLGHAKNFEQGFLLAQGDYIAPCDQDDIWLPDKIAVLLAHIGDHAIAYGDSEFIDSAGQRLGSKMSDTKNLTDFDNPLMYIEVGISALGHAMLMTRQLVQAAAPFPAIFSHDNWLGFVASFNGSVKFVDQVLVQYRRHDANLTNALHKKDRKKLAGTKADPHQRMAHAQQRLKTLYEKCPDHLPEKAVIYQLYQSHQSFSLRNNWLRMRLFFRHRHQILLHKKYAHPELKQRLHCIKAFFKMI</sequence>
<dbReference type="InterPro" id="IPR001173">
    <property type="entry name" value="Glyco_trans_2-like"/>
</dbReference>
<dbReference type="Gene3D" id="3.90.550.10">
    <property type="entry name" value="Spore Coat Polysaccharide Biosynthesis Protein SpsA, Chain A"/>
    <property type="match status" value="1"/>
</dbReference>
<dbReference type="InterPro" id="IPR029044">
    <property type="entry name" value="Nucleotide-diphossugar_trans"/>
</dbReference>
<name>A0A2S5CNN7_9GAMM</name>
<dbReference type="SUPFAM" id="SSF53448">
    <property type="entry name" value="Nucleotide-diphospho-sugar transferases"/>
    <property type="match status" value="1"/>
</dbReference>
<evidence type="ECO:0000313" key="2">
    <source>
        <dbReference type="EMBL" id="POZ52430.1"/>
    </source>
</evidence>
<reference evidence="2 3" key="1">
    <citation type="submission" date="2017-11" db="EMBL/GenBank/DDBJ databases">
        <title>Draft Genome Sequence of Methylobacter psychrotolerans Sph1T, an Obligate Methanotroph from Low-Temperature Environments.</title>
        <authorList>
            <person name="Oshkin I.Y."/>
            <person name="Miroshnikov K."/>
            <person name="Belova S.E."/>
            <person name="Korzhenkov A."/>
            <person name="Toshchakov S.V."/>
            <person name="Dedysh S.N."/>
        </authorList>
    </citation>
    <scope>NUCLEOTIDE SEQUENCE [LARGE SCALE GENOMIC DNA]</scope>
    <source>
        <strain evidence="2 3">Sph1</strain>
    </source>
</reference>
<dbReference type="AlphaFoldDB" id="A0A2S5CNN7"/>
<dbReference type="EMBL" id="PGFZ01000003">
    <property type="protein sequence ID" value="POZ52430.1"/>
    <property type="molecule type" value="Genomic_DNA"/>
</dbReference>